<comment type="caution">
    <text evidence="1">The sequence shown here is derived from an EMBL/GenBank/DDBJ whole genome shotgun (WGS) entry which is preliminary data.</text>
</comment>
<protein>
    <submittedName>
        <fullName evidence="1">Uncharacterized protein</fullName>
    </submittedName>
</protein>
<organism evidence="1">
    <name type="scientific">marine sediment metagenome</name>
    <dbReference type="NCBI Taxonomy" id="412755"/>
    <lineage>
        <taxon>unclassified sequences</taxon>
        <taxon>metagenomes</taxon>
        <taxon>ecological metagenomes</taxon>
    </lineage>
</organism>
<feature type="non-terminal residue" evidence="1">
    <location>
        <position position="146"/>
    </location>
</feature>
<proteinExistence type="predicted"/>
<evidence type="ECO:0000313" key="1">
    <source>
        <dbReference type="EMBL" id="GAG38876.1"/>
    </source>
</evidence>
<name>X0YQ74_9ZZZZ</name>
<dbReference type="AlphaFoldDB" id="X0YQ74"/>
<accession>X0YQ74</accession>
<sequence>MQKTGKTLLAVSLLLAYLKNNSNCYGYGNTPIDHKRYTYLGNLEKLTPKHFKKDKEYVVFIDEGDMIYTWQREYRNEGFYAFWGRGASHGKAAVIMTVQLEYAAMKRKLLRSTHIIVQKPVFNKDKIPTKVIGCSIKPIQSDFSQP</sequence>
<dbReference type="EMBL" id="BARS01049983">
    <property type="protein sequence ID" value="GAG38876.1"/>
    <property type="molecule type" value="Genomic_DNA"/>
</dbReference>
<gene>
    <name evidence="1" type="ORF">S01H1_74688</name>
</gene>
<reference evidence="1" key="1">
    <citation type="journal article" date="2014" name="Front. Microbiol.">
        <title>High frequency of phylogenetically diverse reductive dehalogenase-homologous genes in deep subseafloor sedimentary metagenomes.</title>
        <authorList>
            <person name="Kawai M."/>
            <person name="Futagami T."/>
            <person name="Toyoda A."/>
            <person name="Takaki Y."/>
            <person name="Nishi S."/>
            <person name="Hori S."/>
            <person name="Arai W."/>
            <person name="Tsubouchi T."/>
            <person name="Morono Y."/>
            <person name="Uchiyama I."/>
            <person name="Ito T."/>
            <person name="Fujiyama A."/>
            <person name="Inagaki F."/>
            <person name="Takami H."/>
        </authorList>
    </citation>
    <scope>NUCLEOTIDE SEQUENCE</scope>
    <source>
        <strain evidence="1">Expedition CK06-06</strain>
    </source>
</reference>